<dbReference type="Gene3D" id="3.40.50.300">
    <property type="entry name" value="P-loop containing nucleotide triphosphate hydrolases"/>
    <property type="match status" value="1"/>
</dbReference>
<dbReference type="PANTHER" id="PTHR43392">
    <property type="entry name" value="AAA-TYPE ATPASE FAMILY PROTEIN / ANKYRIN REPEAT FAMILY PROTEIN"/>
    <property type="match status" value="1"/>
</dbReference>
<dbReference type="SUPFAM" id="SSF52540">
    <property type="entry name" value="P-loop containing nucleoside triphosphate hydrolases"/>
    <property type="match status" value="1"/>
</dbReference>
<evidence type="ECO:0000256" key="2">
    <source>
        <dbReference type="ARBA" id="ARBA00022741"/>
    </source>
</evidence>
<evidence type="ECO:0000259" key="4">
    <source>
        <dbReference type="SMART" id="SM00382"/>
    </source>
</evidence>
<protein>
    <submittedName>
        <fullName evidence="5">AAA family ATPase</fullName>
    </submittedName>
</protein>
<keyword evidence="3" id="KW-0067">ATP-binding</keyword>
<keyword evidence="2" id="KW-0547">Nucleotide-binding</keyword>
<dbReference type="InterPro" id="IPR050773">
    <property type="entry name" value="CbxX/CfxQ_RuBisCO_ESX"/>
</dbReference>
<evidence type="ECO:0000256" key="3">
    <source>
        <dbReference type="ARBA" id="ARBA00022840"/>
    </source>
</evidence>
<dbReference type="InterPro" id="IPR003959">
    <property type="entry name" value="ATPase_AAA_core"/>
</dbReference>
<dbReference type="InterPro" id="IPR003593">
    <property type="entry name" value="AAA+_ATPase"/>
</dbReference>
<dbReference type="InterPro" id="IPR027417">
    <property type="entry name" value="P-loop_NTPase"/>
</dbReference>
<dbReference type="RefSeq" id="WP_329780348.1">
    <property type="nucleotide sequence ID" value="NZ_JAYJJR010000016.1"/>
</dbReference>
<proteinExistence type="inferred from homology"/>
<evidence type="ECO:0000313" key="6">
    <source>
        <dbReference type="Proteomes" id="UP001299596"/>
    </source>
</evidence>
<dbReference type="Proteomes" id="UP001299596">
    <property type="component" value="Unassembled WGS sequence"/>
</dbReference>
<evidence type="ECO:0000313" key="5">
    <source>
        <dbReference type="EMBL" id="MEB3023346.1"/>
    </source>
</evidence>
<dbReference type="Pfam" id="PF00004">
    <property type="entry name" value="AAA"/>
    <property type="match status" value="1"/>
</dbReference>
<accession>A0ABU5XM44</accession>
<comment type="similarity">
    <text evidence="1">Belongs to the CbxX/CfxQ family.</text>
</comment>
<name>A0ABU5XM44_9MYCO</name>
<sequence length="330" mass="35513">MVSNRLKADARVHMKQNPGTSYQHALRAVTGGPPQDWGRSGRELIDGIIGQDEVKERLRWVLSVEAMDAERRRRGLIGSAVIRKQHFIITGEHGTGKSYVARVLARLLQSAGGGEADSVVVVGRHDLVGTSLGGTERKTAAVFDKARGGVLIVEDGHDLVQHPGRFGREALCALAELARNDRTSSAQGGPVVVLVGYSHPLRQFVEHQVLAGIFELHIEVATPSAKDLWTFLGRCAEGRGFTVDADVEAPFVALVEKLQKQFGLAGSALDRLGNLWFVTGLVDRASGLPANRLAGVEDLSSLTDEELFRLTVDDVVAAARMVMSSAGLMV</sequence>
<feature type="domain" description="AAA+ ATPase" evidence="4">
    <location>
        <begin position="83"/>
        <end position="224"/>
    </location>
</feature>
<dbReference type="SMART" id="SM00382">
    <property type="entry name" value="AAA"/>
    <property type="match status" value="1"/>
</dbReference>
<dbReference type="EMBL" id="JAYJJR010000016">
    <property type="protein sequence ID" value="MEB3023346.1"/>
    <property type="molecule type" value="Genomic_DNA"/>
</dbReference>
<dbReference type="InterPro" id="IPR000641">
    <property type="entry name" value="CbxX/CfxQ"/>
</dbReference>
<gene>
    <name evidence="5" type="ORF">K6T79_20080</name>
</gene>
<comment type="caution">
    <text evidence="5">The sequence shown here is derived from an EMBL/GenBank/DDBJ whole genome shotgun (WGS) entry which is preliminary data.</text>
</comment>
<reference evidence="5 6" key="1">
    <citation type="submission" date="2023-12" db="EMBL/GenBank/DDBJ databases">
        <title>Description of new species of Mycobacterium terrae complex isolated from sewage at the Sao Paulo Zoological Park Foundation in Brazil.</title>
        <authorList>
            <person name="Romagnoli C.L."/>
            <person name="Conceicao E.C."/>
            <person name="Machado E."/>
            <person name="Barreto L.B.P.F."/>
            <person name="Sharma A."/>
            <person name="Silva N.M."/>
            <person name="Marques L.E."/>
            <person name="Juliana M.A."/>
            <person name="Lourenco M.C.S."/>
            <person name="Digiampietri L.A."/>
            <person name="Suffys P.N."/>
            <person name="Viana-Niero C."/>
        </authorList>
    </citation>
    <scope>NUCLEOTIDE SEQUENCE [LARGE SCALE GENOMIC DNA]</scope>
    <source>
        <strain evidence="5 6">MYC098</strain>
    </source>
</reference>
<evidence type="ECO:0000256" key="1">
    <source>
        <dbReference type="ARBA" id="ARBA00010378"/>
    </source>
</evidence>
<dbReference type="PANTHER" id="PTHR43392:SF2">
    <property type="entry name" value="AAA-TYPE ATPASE FAMILY PROTEIN _ ANKYRIN REPEAT FAMILY PROTEIN"/>
    <property type="match status" value="1"/>
</dbReference>
<organism evidence="5 6">
    <name type="scientific">[Mycobacterium] crassicus</name>
    <dbReference type="NCBI Taxonomy" id="2872309"/>
    <lineage>
        <taxon>Bacteria</taxon>
        <taxon>Bacillati</taxon>
        <taxon>Actinomycetota</taxon>
        <taxon>Actinomycetes</taxon>
        <taxon>Mycobacteriales</taxon>
        <taxon>Mycobacteriaceae</taxon>
        <taxon>Mycolicibacter</taxon>
    </lineage>
</organism>
<dbReference type="PRINTS" id="PR00819">
    <property type="entry name" value="CBXCFQXSUPER"/>
</dbReference>
<keyword evidence="6" id="KW-1185">Reference proteome</keyword>